<evidence type="ECO:0000256" key="1">
    <source>
        <dbReference type="SAM" id="MobiDB-lite"/>
    </source>
</evidence>
<feature type="region of interest" description="Disordered" evidence="1">
    <location>
        <begin position="1"/>
        <end position="24"/>
    </location>
</feature>
<name>A0AAD7GU26_9AGAR</name>
<protein>
    <submittedName>
        <fullName evidence="2">Uncharacterized protein</fullName>
    </submittedName>
</protein>
<feature type="compositionally biased region" description="Basic and acidic residues" evidence="1">
    <location>
        <begin position="1"/>
        <end position="12"/>
    </location>
</feature>
<evidence type="ECO:0000313" key="3">
    <source>
        <dbReference type="Proteomes" id="UP001215598"/>
    </source>
</evidence>
<keyword evidence="3" id="KW-1185">Reference proteome</keyword>
<accession>A0AAD7GU26</accession>
<comment type="caution">
    <text evidence="2">The sequence shown here is derived from an EMBL/GenBank/DDBJ whole genome shotgun (WGS) entry which is preliminary data.</text>
</comment>
<evidence type="ECO:0000313" key="2">
    <source>
        <dbReference type="EMBL" id="KAJ7705177.1"/>
    </source>
</evidence>
<dbReference type="Proteomes" id="UP001215598">
    <property type="component" value="Unassembled WGS sequence"/>
</dbReference>
<organism evidence="2 3">
    <name type="scientific">Mycena metata</name>
    <dbReference type="NCBI Taxonomy" id="1033252"/>
    <lineage>
        <taxon>Eukaryota</taxon>
        <taxon>Fungi</taxon>
        <taxon>Dikarya</taxon>
        <taxon>Basidiomycota</taxon>
        <taxon>Agaricomycotina</taxon>
        <taxon>Agaricomycetes</taxon>
        <taxon>Agaricomycetidae</taxon>
        <taxon>Agaricales</taxon>
        <taxon>Marasmiineae</taxon>
        <taxon>Mycenaceae</taxon>
        <taxon>Mycena</taxon>
    </lineage>
</organism>
<proteinExistence type="predicted"/>
<reference evidence="2" key="1">
    <citation type="submission" date="2023-03" db="EMBL/GenBank/DDBJ databases">
        <title>Massive genome expansion in bonnet fungi (Mycena s.s.) driven by repeated elements and novel gene families across ecological guilds.</title>
        <authorList>
            <consortium name="Lawrence Berkeley National Laboratory"/>
            <person name="Harder C.B."/>
            <person name="Miyauchi S."/>
            <person name="Viragh M."/>
            <person name="Kuo A."/>
            <person name="Thoen E."/>
            <person name="Andreopoulos B."/>
            <person name="Lu D."/>
            <person name="Skrede I."/>
            <person name="Drula E."/>
            <person name="Henrissat B."/>
            <person name="Morin E."/>
            <person name="Kohler A."/>
            <person name="Barry K."/>
            <person name="LaButti K."/>
            <person name="Morin E."/>
            <person name="Salamov A."/>
            <person name="Lipzen A."/>
            <person name="Mereny Z."/>
            <person name="Hegedus B."/>
            <person name="Baldrian P."/>
            <person name="Stursova M."/>
            <person name="Weitz H."/>
            <person name="Taylor A."/>
            <person name="Grigoriev I.V."/>
            <person name="Nagy L.G."/>
            <person name="Martin F."/>
            <person name="Kauserud H."/>
        </authorList>
    </citation>
    <scope>NUCLEOTIDE SEQUENCE</scope>
    <source>
        <strain evidence="2">CBHHK182m</strain>
    </source>
</reference>
<dbReference type="AlphaFoldDB" id="A0AAD7GU26"/>
<gene>
    <name evidence="2" type="ORF">B0H16DRAFT_1482399</name>
</gene>
<sequence>MKLKSGKAEPQAKPRGRQASKAKGITEVPWKLEHELTDSLLTTIELNSLRRQAFSFTKGNLDTASNTMSQTQDAHYIDPKDLVSTVCSRIATLKTDYHKHKKSLGETSFVRKYAEAARSRPTVTTKPVPKPTVVAAPKRKHNMMLDLLKNIIRQDHQSKQQARMSLMQTSEHRMPFRMDNMSLFGGSNLSGRAIPYTTTSASDFDNSTSLSLYHESGDNTGLSFNIYTTYNIQDETTY</sequence>
<dbReference type="EMBL" id="JARKIB010000477">
    <property type="protein sequence ID" value="KAJ7705177.1"/>
    <property type="molecule type" value="Genomic_DNA"/>
</dbReference>